<dbReference type="RefSeq" id="WP_378298295.1">
    <property type="nucleotide sequence ID" value="NZ_JBHTJA010000017.1"/>
</dbReference>
<protein>
    <recommendedName>
        <fullName evidence="6">Superoxide dismutase family protein</fullName>
    </recommendedName>
</protein>
<evidence type="ECO:0000256" key="3">
    <source>
        <dbReference type="SAM" id="SignalP"/>
    </source>
</evidence>
<gene>
    <name evidence="4" type="ORF">ACFQ11_12045</name>
</gene>
<sequence length="224" mass="24405">MRLPARAAVTLAAAGAVLLPFAAPAAACPDDDHDGKGHHGHHGHGHGKGLGWGHHEGDHDGKGHHGGHHGDGHHGDKGDHHARKHVVGGPTYVYDPYFKKVDTQVVTELDERGTTVRLKVSDVPKKYWGKTMGTHVHENKCGLKPKSSGDHYQNPDARKHTPLRKKEIWLDLKVKKGGKGHAKAWVPWRVDKKDARSVVIHAKPTNPKTGDAGDRLICTDAVFF</sequence>
<feature type="region of interest" description="Disordered" evidence="2">
    <location>
        <begin position="32"/>
        <end position="86"/>
    </location>
</feature>
<feature type="region of interest" description="Disordered" evidence="2">
    <location>
        <begin position="138"/>
        <end position="158"/>
    </location>
</feature>
<name>A0ABW3ENU3_9ACTN</name>
<evidence type="ECO:0000256" key="1">
    <source>
        <dbReference type="ARBA" id="ARBA00010457"/>
    </source>
</evidence>
<evidence type="ECO:0008006" key="6">
    <source>
        <dbReference type="Google" id="ProtNLM"/>
    </source>
</evidence>
<feature type="chain" id="PRO_5045457833" description="Superoxide dismutase family protein" evidence="3">
    <location>
        <begin position="28"/>
        <end position="224"/>
    </location>
</feature>
<dbReference type="InterPro" id="IPR036423">
    <property type="entry name" value="SOD-like_Cu/Zn_dom_sf"/>
</dbReference>
<evidence type="ECO:0000256" key="2">
    <source>
        <dbReference type="SAM" id="MobiDB-lite"/>
    </source>
</evidence>
<dbReference type="EMBL" id="JBHTJA010000017">
    <property type="protein sequence ID" value="MFD0901127.1"/>
    <property type="molecule type" value="Genomic_DNA"/>
</dbReference>
<comment type="caution">
    <text evidence="4">The sequence shown here is derived from an EMBL/GenBank/DDBJ whole genome shotgun (WGS) entry which is preliminary data.</text>
</comment>
<feature type="signal peptide" evidence="3">
    <location>
        <begin position="1"/>
        <end position="27"/>
    </location>
</feature>
<comment type="similarity">
    <text evidence="1">Belongs to the Cu-Zn superoxide dismutase family.</text>
</comment>
<dbReference type="Proteomes" id="UP001596972">
    <property type="component" value="Unassembled WGS sequence"/>
</dbReference>
<evidence type="ECO:0000313" key="4">
    <source>
        <dbReference type="EMBL" id="MFD0901127.1"/>
    </source>
</evidence>
<feature type="compositionally biased region" description="Basic and acidic residues" evidence="2">
    <location>
        <begin position="53"/>
        <end position="79"/>
    </location>
</feature>
<proteinExistence type="inferred from homology"/>
<reference evidence="5" key="1">
    <citation type="journal article" date="2019" name="Int. J. Syst. Evol. Microbiol.">
        <title>The Global Catalogue of Microorganisms (GCM) 10K type strain sequencing project: providing services to taxonomists for standard genome sequencing and annotation.</title>
        <authorList>
            <consortium name="The Broad Institute Genomics Platform"/>
            <consortium name="The Broad Institute Genome Sequencing Center for Infectious Disease"/>
            <person name="Wu L."/>
            <person name="Ma J."/>
        </authorList>
    </citation>
    <scope>NUCLEOTIDE SEQUENCE [LARGE SCALE GENOMIC DNA]</scope>
    <source>
        <strain evidence="5">JCM 31202</strain>
    </source>
</reference>
<keyword evidence="3" id="KW-0732">Signal</keyword>
<dbReference type="SUPFAM" id="SSF49329">
    <property type="entry name" value="Cu,Zn superoxide dismutase-like"/>
    <property type="match status" value="1"/>
</dbReference>
<keyword evidence="5" id="KW-1185">Reference proteome</keyword>
<organism evidence="4 5">
    <name type="scientific">Actinomadura sediminis</name>
    <dbReference type="NCBI Taxonomy" id="1038904"/>
    <lineage>
        <taxon>Bacteria</taxon>
        <taxon>Bacillati</taxon>
        <taxon>Actinomycetota</taxon>
        <taxon>Actinomycetes</taxon>
        <taxon>Streptosporangiales</taxon>
        <taxon>Thermomonosporaceae</taxon>
        <taxon>Actinomadura</taxon>
    </lineage>
</organism>
<evidence type="ECO:0000313" key="5">
    <source>
        <dbReference type="Proteomes" id="UP001596972"/>
    </source>
</evidence>
<feature type="compositionally biased region" description="Basic residues" evidence="2">
    <location>
        <begin position="36"/>
        <end position="47"/>
    </location>
</feature>
<accession>A0ABW3ENU3</accession>